<reference evidence="3" key="1">
    <citation type="submission" date="2010-04" db="EMBL/GenBank/DDBJ databases">
        <authorList>
            <person name="Reid K.E."/>
            <person name="Liao N."/>
            <person name="Chan S."/>
            <person name="Docking R."/>
            <person name="Taylor G."/>
            <person name="Moore R."/>
            <person name="Mayo M."/>
            <person name="Munro S."/>
            <person name="King J."/>
            <person name="Yanchuk A."/>
            <person name="Holt R."/>
            <person name="Jones S."/>
            <person name="Marra M."/>
            <person name="Ritland C.E."/>
            <person name="Ritland K."/>
            <person name="Bohlmann J."/>
        </authorList>
    </citation>
    <scope>NUCLEOTIDE SEQUENCE</scope>
    <source>
        <tissue evidence="3">Bud</tissue>
    </source>
</reference>
<dbReference type="AlphaFoldDB" id="D5AC29"/>
<evidence type="ECO:0000259" key="2">
    <source>
        <dbReference type="Pfam" id="PF25431"/>
    </source>
</evidence>
<dbReference type="Pfam" id="PF25431">
    <property type="entry name" value="zf-C17orf113"/>
    <property type="match status" value="1"/>
</dbReference>
<organism evidence="3">
    <name type="scientific">Picea sitchensis</name>
    <name type="common">Sitka spruce</name>
    <name type="synonym">Pinus sitchensis</name>
    <dbReference type="NCBI Taxonomy" id="3332"/>
    <lineage>
        <taxon>Eukaryota</taxon>
        <taxon>Viridiplantae</taxon>
        <taxon>Streptophyta</taxon>
        <taxon>Embryophyta</taxon>
        <taxon>Tracheophyta</taxon>
        <taxon>Spermatophyta</taxon>
        <taxon>Pinopsida</taxon>
        <taxon>Pinidae</taxon>
        <taxon>Conifers I</taxon>
        <taxon>Pinales</taxon>
        <taxon>Pinaceae</taxon>
        <taxon>Picea</taxon>
    </lineage>
</organism>
<name>D5AC29_PICSI</name>
<evidence type="ECO:0000313" key="3">
    <source>
        <dbReference type="EMBL" id="ADE77098.1"/>
    </source>
</evidence>
<dbReference type="InterPro" id="IPR057456">
    <property type="entry name" value="Znf_C17orf113"/>
</dbReference>
<sequence>MDHHYAGIRDNMSLLGNPLDGSSVEMGSSNAVYACLEKDDSGDIRNAEENHMQIVKQAENGLYIDDGDHRVEGFRLKRKRRRGPRLWREKWQKMHPWAFTKNVDGEERMFCTVCEAHGHTTTRNAFRKQGSTNFQQSALDTHANSSAHKTAIGTQKARSEAGKMGTNGKARGKAVPAAEHGGVANHLINIANKLSSLVTREDLESLKAELRFMIHCQDARRINASCHLTDPLMPVPIADGIYPDNFPNSLAELVKIPNDHVDSLLMAYGLPTHGHLDAKIRRLKAHLGFQ</sequence>
<evidence type="ECO:0000256" key="1">
    <source>
        <dbReference type="SAM" id="MobiDB-lite"/>
    </source>
</evidence>
<accession>D5AC29</accession>
<dbReference type="EMBL" id="BT123800">
    <property type="protein sequence ID" value="ADE77098.1"/>
    <property type="molecule type" value="mRNA"/>
</dbReference>
<feature type="region of interest" description="Disordered" evidence="1">
    <location>
        <begin position="141"/>
        <end position="172"/>
    </location>
</feature>
<protein>
    <recommendedName>
        <fullName evidence="2">C17orf113 probable zinc finger domain-containing protein</fullName>
    </recommendedName>
</protein>
<proteinExistence type="evidence at transcript level"/>
<feature type="domain" description="C17orf113 probable zinc finger" evidence="2">
    <location>
        <begin position="95"/>
        <end position="158"/>
    </location>
</feature>